<protein>
    <submittedName>
        <fullName evidence="1">Uncharacterized protein</fullName>
    </submittedName>
</protein>
<evidence type="ECO:0000313" key="2">
    <source>
        <dbReference type="Proteomes" id="UP000199032"/>
    </source>
</evidence>
<organism evidence="1 2">
    <name type="scientific">Candidatus Nitrospira nitrosa</name>
    <dbReference type="NCBI Taxonomy" id="1742972"/>
    <lineage>
        <taxon>Bacteria</taxon>
        <taxon>Pseudomonadati</taxon>
        <taxon>Nitrospirota</taxon>
        <taxon>Nitrospiria</taxon>
        <taxon>Nitrospirales</taxon>
        <taxon>Nitrospiraceae</taxon>
        <taxon>Nitrospira</taxon>
    </lineage>
</organism>
<dbReference type="RefSeq" id="WP_090743148.1">
    <property type="nucleotide sequence ID" value="NZ_CZQA01000001.1"/>
</dbReference>
<dbReference type="EMBL" id="CZQA01000001">
    <property type="protein sequence ID" value="CUS32165.1"/>
    <property type="molecule type" value="Genomic_DNA"/>
</dbReference>
<gene>
    <name evidence="1" type="ORF">COMA1_10470</name>
</gene>
<dbReference type="Proteomes" id="UP000199032">
    <property type="component" value="Unassembled WGS sequence"/>
</dbReference>
<name>A0A0S4L3V7_9BACT</name>
<sequence>MRNAYEWRRLLLLLSLVVSLDMGGCAGVGALPFGDPSWKEEVLLHNGSKIVVERSQSYGGRHEPGQSSPIKEQTVTFTLPNTSTTLEFKSEYGEAIGRANFQLISLHIFHGIPYIVTVPNLCPSYIKWGRPNPPYVLFRYDSTAWQRIPLEELPSEFKDINLVVNSKGKEKILTAQSVVTAELVKKLNGELEQPEFKTILRMPILDNGIGMTSCPIPSGATGKLIAPEVDGKLLYYNWWPLAQEWFQRTYGKGK</sequence>
<proteinExistence type="predicted"/>
<dbReference type="AlphaFoldDB" id="A0A0S4L3V7"/>
<keyword evidence="2" id="KW-1185">Reference proteome</keyword>
<accession>A0A0S4L3V7</accession>
<dbReference type="OrthoDB" id="8904545at2"/>
<reference evidence="1 2" key="1">
    <citation type="submission" date="2015-10" db="EMBL/GenBank/DDBJ databases">
        <authorList>
            <person name="Gilbert D.G."/>
        </authorList>
    </citation>
    <scope>NUCLEOTIDE SEQUENCE [LARGE SCALE GENOMIC DNA]</scope>
    <source>
        <strain evidence="1">COMA1</strain>
    </source>
</reference>
<dbReference type="STRING" id="1742972.COMA1_10470"/>
<evidence type="ECO:0000313" key="1">
    <source>
        <dbReference type="EMBL" id="CUS32165.1"/>
    </source>
</evidence>